<dbReference type="PANTHER" id="PTHR15243:SF0">
    <property type="entry name" value="SERINE_THREONINE-PROTEIN KINASE 19"/>
    <property type="match status" value="1"/>
</dbReference>
<dbReference type="STRING" id="3847.A0A0R0JKH7"/>
<evidence type="ECO:0000313" key="2">
    <source>
        <dbReference type="EMBL" id="KRH54998.1"/>
    </source>
</evidence>
<dbReference type="EnsemblPlants" id="KRH54998">
    <property type="protein sequence ID" value="KRH54998"/>
    <property type="gene ID" value="GLYMA_06G224100"/>
</dbReference>
<sequence>MRSLKIKTRMEEWKKKKEGRCKAFGWFKTHVLDSKLEIGINHQELCSLLSLGGKAKDSHISLLIMADILGRKEIISLLNRHRYKEMMLVSLEKKRLRMCPLDIRFLLRDLIGFGHLKTYQTPTSLIIRVSKD</sequence>
<organism evidence="2">
    <name type="scientific">Glycine max</name>
    <name type="common">Soybean</name>
    <name type="synonym">Glycine hispida</name>
    <dbReference type="NCBI Taxonomy" id="3847"/>
    <lineage>
        <taxon>Eukaryota</taxon>
        <taxon>Viridiplantae</taxon>
        <taxon>Streptophyta</taxon>
        <taxon>Embryophyta</taxon>
        <taxon>Tracheophyta</taxon>
        <taxon>Spermatophyta</taxon>
        <taxon>Magnoliopsida</taxon>
        <taxon>eudicotyledons</taxon>
        <taxon>Gunneridae</taxon>
        <taxon>Pentapetalae</taxon>
        <taxon>rosids</taxon>
        <taxon>fabids</taxon>
        <taxon>Fabales</taxon>
        <taxon>Fabaceae</taxon>
        <taxon>Papilionoideae</taxon>
        <taxon>50 kb inversion clade</taxon>
        <taxon>NPAAA clade</taxon>
        <taxon>indigoferoid/millettioid clade</taxon>
        <taxon>Phaseoleae</taxon>
        <taxon>Glycine</taxon>
        <taxon>Glycine subgen. Soja</taxon>
    </lineage>
</organism>
<dbReference type="OMA" id="MCPLDIR"/>
<name>A0A0R0JKH7_SOYBN</name>
<accession>A0A0R0JKH7</accession>
<gene>
    <name evidence="2" type="ORF">GLYMA_06G224100</name>
</gene>
<dbReference type="PANTHER" id="PTHR15243">
    <property type="entry name" value="SERINE/THREONINE-PROTEIN KINASE 19"/>
    <property type="match status" value="1"/>
</dbReference>
<dbReference type="Proteomes" id="UP000008827">
    <property type="component" value="Chromosome 6"/>
</dbReference>
<dbReference type="EMBL" id="CM000839">
    <property type="protein sequence ID" value="KRH54998.1"/>
    <property type="molecule type" value="Genomic_DNA"/>
</dbReference>
<comment type="similarity">
    <text evidence="1">Belongs to the STK19 family.</text>
</comment>
<reference evidence="3" key="2">
    <citation type="submission" date="2018-02" db="UniProtKB">
        <authorList>
            <consortium name="EnsemblPlants"/>
        </authorList>
    </citation>
    <scope>IDENTIFICATION</scope>
    <source>
        <strain evidence="3">Williams 82</strain>
    </source>
</reference>
<reference evidence="2 3" key="1">
    <citation type="journal article" date="2010" name="Nature">
        <title>Genome sequence of the palaeopolyploid soybean.</title>
        <authorList>
            <person name="Schmutz J."/>
            <person name="Cannon S.B."/>
            <person name="Schlueter J."/>
            <person name="Ma J."/>
            <person name="Mitros T."/>
            <person name="Nelson W."/>
            <person name="Hyten D.L."/>
            <person name="Song Q."/>
            <person name="Thelen J.J."/>
            <person name="Cheng J."/>
            <person name="Xu D."/>
            <person name="Hellsten U."/>
            <person name="May G.D."/>
            <person name="Yu Y."/>
            <person name="Sakurai T."/>
            <person name="Umezawa T."/>
            <person name="Bhattacharyya M.K."/>
            <person name="Sandhu D."/>
            <person name="Valliyodan B."/>
            <person name="Lindquist E."/>
            <person name="Peto M."/>
            <person name="Grant D."/>
            <person name="Shu S."/>
            <person name="Goodstein D."/>
            <person name="Barry K."/>
            <person name="Futrell-Griggs M."/>
            <person name="Abernathy B."/>
            <person name="Du J."/>
            <person name="Tian Z."/>
            <person name="Zhu L."/>
            <person name="Gill N."/>
            <person name="Joshi T."/>
            <person name="Libault M."/>
            <person name="Sethuraman A."/>
            <person name="Zhang X.-C."/>
            <person name="Shinozaki K."/>
            <person name="Nguyen H.T."/>
            <person name="Wing R.A."/>
            <person name="Cregan P."/>
            <person name="Specht J."/>
            <person name="Grimwood J."/>
            <person name="Rokhsar D."/>
            <person name="Stacey G."/>
            <person name="Shoemaker R.C."/>
            <person name="Jackson S.A."/>
        </authorList>
    </citation>
    <scope>NUCLEOTIDE SEQUENCE</scope>
    <source>
        <strain evidence="3">cv. Williams 82</strain>
        <tissue evidence="2">Callus</tissue>
    </source>
</reference>
<protein>
    <submittedName>
        <fullName evidence="2 3">Uncharacterized protein</fullName>
    </submittedName>
</protein>
<evidence type="ECO:0000313" key="4">
    <source>
        <dbReference type="Proteomes" id="UP000008827"/>
    </source>
</evidence>
<dbReference type="InterPro" id="IPR018865">
    <property type="entry name" value="STK19-like"/>
</dbReference>
<dbReference type="AlphaFoldDB" id="A0A0R0JKH7"/>
<reference evidence="2" key="3">
    <citation type="submission" date="2018-07" db="EMBL/GenBank/DDBJ databases">
        <title>WGS assembly of Glycine max.</title>
        <authorList>
            <person name="Schmutz J."/>
            <person name="Cannon S."/>
            <person name="Schlueter J."/>
            <person name="Ma J."/>
            <person name="Mitros T."/>
            <person name="Nelson W."/>
            <person name="Hyten D."/>
            <person name="Song Q."/>
            <person name="Thelen J."/>
            <person name="Cheng J."/>
            <person name="Xu D."/>
            <person name="Hellsten U."/>
            <person name="May G."/>
            <person name="Yu Y."/>
            <person name="Sakurai T."/>
            <person name="Umezawa T."/>
            <person name="Bhattacharyya M."/>
            <person name="Sandhu D."/>
            <person name="Valliyodan B."/>
            <person name="Lindquist E."/>
            <person name="Peto M."/>
            <person name="Grant D."/>
            <person name="Shu S."/>
            <person name="Goodstein D."/>
            <person name="Barry K."/>
            <person name="Futrell-Griggs M."/>
            <person name="Abernathy B."/>
            <person name="Du J."/>
            <person name="Tian Z."/>
            <person name="Zhu L."/>
            <person name="Gill N."/>
            <person name="Joshi T."/>
            <person name="Libault M."/>
            <person name="Sethuraman A."/>
            <person name="Zhang X."/>
            <person name="Shinozaki K."/>
            <person name="Nguyen H."/>
            <person name="Wing R."/>
            <person name="Cregan P."/>
            <person name="Specht J."/>
            <person name="Grimwood J."/>
            <person name="Rokhsar D."/>
            <person name="Stacey G."/>
            <person name="Shoemaker R."/>
            <person name="Jackson S."/>
        </authorList>
    </citation>
    <scope>NUCLEOTIDE SEQUENCE</scope>
    <source>
        <tissue evidence="2">Callus</tissue>
    </source>
</reference>
<evidence type="ECO:0000313" key="3">
    <source>
        <dbReference type="EnsemblPlants" id="KRH54998"/>
    </source>
</evidence>
<evidence type="ECO:0000256" key="1">
    <source>
        <dbReference type="ARBA" id="ARBA00093458"/>
    </source>
</evidence>
<keyword evidence="4" id="KW-1185">Reference proteome</keyword>
<dbReference type="InParanoid" id="A0A0R0JKH7"/>
<proteinExistence type="inferred from homology"/>
<dbReference type="Gramene" id="KRH54998">
    <property type="protein sequence ID" value="KRH54998"/>
    <property type="gene ID" value="GLYMA_06G224100"/>
</dbReference>